<protein>
    <recommendedName>
        <fullName evidence="3">14-3-3 domain-containing protein</fullName>
    </recommendedName>
</protein>
<proteinExistence type="inferred from homology"/>
<comment type="similarity">
    <text evidence="1">Belongs to the 14-3-3 family.</text>
</comment>
<dbReference type="Pfam" id="PF00244">
    <property type="entry name" value="14-3-3"/>
    <property type="match status" value="1"/>
</dbReference>
<dbReference type="PRINTS" id="PR00305">
    <property type="entry name" value="1433ZETA"/>
</dbReference>
<dbReference type="AlphaFoldDB" id="A0A5J9SY49"/>
<comment type="caution">
    <text evidence="4">The sequence shown here is derived from an EMBL/GenBank/DDBJ whole genome shotgun (WGS) entry which is preliminary data.</text>
</comment>
<keyword evidence="6" id="KW-1185">Reference proteome</keyword>
<organism evidence="4 6">
    <name type="scientific">Eragrostis curvula</name>
    <name type="common">weeping love grass</name>
    <dbReference type="NCBI Taxonomy" id="38414"/>
    <lineage>
        <taxon>Eukaryota</taxon>
        <taxon>Viridiplantae</taxon>
        <taxon>Streptophyta</taxon>
        <taxon>Embryophyta</taxon>
        <taxon>Tracheophyta</taxon>
        <taxon>Spermatophyta</taxon>
        <taxon>Magnoliopsida</taxon>
        <taxon>Liliopsida</taxon>
        <taxon>Poales</taxon>
        <taxon>Poaceae</taxon>
        <taxon>PACMAD clade</taxon>
        <taxon>Chloridoideae</taxon>
        <taxon>Eragrostideae</taxon>
        <taxon>Eragrostidinae</taxon>
        <taxon>Eragrostis</taxon>
    </lineage>
</organism>
<dbReference type="InterPro" id="IPR000308">
    <property type="entry name" value="14-3-3"/>
</dbReference>
<dbReference type="InterPro" id="IPR023410">
    <property type="entry name" value="14-3-3_domain"/>
</dbReference>
<evidence type="ECO:0000313" key="6">
    <source>
        <dbReference type="Proteomes" id="UP000324897"/>
    </source>
</evidence>
<sequence>QYKYSLCSFHNSLIPFPLFSIRNPIFNKGKNSDLLLGSIGMDPRQELMFRAMLAEKTKRYEEVVDAMNQIAVLDMELTLEERNLFSFGYKKVTAEKRASLKALIYMEVQEENKGSESRMKIATVFCQKVESELDNLCNAVINTIDKHLLPYSSDAESKAFYYKMKGDYYRYLAEFKIQTEYSEVVDQSLKAYENASNIAEINLSPAHPVRLGLALNVSVFYHDMLDSSDRALQLAKQAVEDAVPNLCLLDGDSYNNSTVILQLLGNNLARWNLNSNMDVEAEYTEEGTEMSGASSDSNMDGYAENTLEWDGKSGSPCSSAVCDDEDAK</sequence>
<dbReference type="SMART" id="SM00101">
    <property type="entry name" value="14_3_3"/>
    <property type="match status" value="1"/>
</dbReference>
<dbReference type="EMBL" id="RWGY01000120">
    <property type="protein sequence ID" value="TVU03988.1"/>
    <property type="molecule type" value="Genomic_DNA"/>
</dbReference>
<dbReference type="PANTHER" id="PTHR18860">
    <property type="entry name" value="14-3-3 PROTEIN"/>
    <property type="match status" value="1"/>
</dbReference>
<evidence type="ECO:0000256" key="2">
    <source>
        <dbReference type="SAM" id="MobiDB-lite"/>
    </source>
</evidence>
<evidence type="ECO:0000256" key="1">
    <source>
        <dbReference type="ARBA" id="ARBA00006141"/>
    </source>
</evidence>
<dbReference type="EMBL" id="RWGY01000002">
    <property type="protein sequence ID" value="TVU51664.1"/>
    <property type="molecule type" value="Genomic_DNA"/>
</dbReference>
<evidence type="ECO:0000259" key="3">
    <source>
        <dbReference type="SMART" id="SM00101"/>
    </source>
</evidence>
<feature type="domain" description="14-3-3" evidence="3">
    <location>
        <begin position="44"/>
        <end position="285"/>
    </location>
</feature>
<dbReference type="InterPro" id="IPR036815">
    <property type="entry name" value="14-3-3_dom_sf"/>
</dbReference>
<dbReference type="Gene3D" id="1.20.190.20">
    <property type="entry name" value="14-3-3 domain"/>
    <property type="match status" value="1"/>
</dbReference>
<dbReference type="OrthoDB" id="10260625at2759"/>
<reference evidence="4 6" key="1">
    <citation type="journal article" date="2019" name="Sci. Rep.">
        <title>A high-quality genome of Eragrostis curvula grass provides insights into Poaceae evolution and supports new strategies to enhance forage quality.</title>
        <authorList>
            <person name="Carballo J."/>
            <person name="Santos B.A.C.M."/>
            <person name="Zappacosta D."/>
            <person name="Garbus I."/>
            <person name="Selva J.P."/>
            <person name="Gallo C.A."/>
            <person name="Diaz A."/>
            <person name="Albertini E."/>
            <person name="Caccamo M."/>
            <person name="Echenique V."/>
        </authorList>
    </citation>
    <scope>NUCLEOTIDE SEQUENCE [LARGE SCALE GENOMIC DNA]</scope>
    <source>
        <strain evidence="6">cv. Victoria</strain>
        <tissue evidence="4">Leaf</tissue>
    </source>
</reference>
<dbReference type="Proteomes" id="UP000324897">
    <property type="component" value="Chromosome 6"/>
</dbReference>
<dbReference type="Gramene" id="TVU03988">
    <property type="protein sequence ID" value="TVU03988"/>
    <property type="gene ID" value="EJB05_50452"/>
</dbReference>
<feature type="region of interest" description="Disordered" evidence="2">
    <location>
        <begin position="284"/>
        <end position="328"/>
    </location>
</feature>
<evidence type="ECO:0000313" key="5">
    <source>
        <dbReference type="EMBL" id="TVU51664.1"/>
    </source>
</evidence>
<gene>
    <name evidence="5" type="ORF">EJB05_03104</name>
    <name evidence="4" type="ORF">EJB05_50452</name>
</gene>
<evidence type="ECO:0000313" key="4">
    <source>
        <dbReference type="EMBL" id="TVU03988.1"/>
    </source>
</evidence>
<dbReference type="CDD" id="cd08774">
    <property type="entry name" value="14-3-3"/>
    <property type="match status" value="1"/>
</dbReference>
<dbReference type="Gramene" id="TVU51664">
    <property type="protein sequence ID" value="TVU51664"/>
    <property type="gene ID" value="EJB05_03104"/>
</dbReference>
<name>A0A5J9SY49_9POAL</name>
<accession>A0A5J9SY49</accession>
<feature type="non-terminal residue" evidence="4">
    <location>
        <position position="1"/>
    </location>
</feature>
<dbReference type="SUPFAM" id="SSF48445">
    <property type="entry name" value="14-3-3 protein"/>
    <property type="match status" value="1"/>
</dbReference>